<dbReference type="GO" id="GO:0052381">
    <property type="term" value="F:tRNA dimethylallyltransferase activity"/>
    <property type="evidence" value="ECO:0007669"/>
    <property type="project" value="TreeGrafter"/>
</dbReference>
<sequence>MTSVASRIATLVRGSPTPTAAGGARAAARQSLRVQRRPCLAGMGARSADSSGGEDTRMVVIVGATGTGKTKLSIDAAKVLGGEVVNADKIQLYAGLDVTTNKVSLADRRGVPHHLLGAIRPEAGELPPSSFRSLAAATAASIAARRLVPVIAGGSNSLIHALLTDRFDASAGDPFSPAAASRHYRPALRLPCCLLWVHVEEALLMEYLDRRVDDMVDAGMVEELREYFATTTAAERAAHAGLGKAIGVPELGDYFAGRKTFFAAIDDIKANTRVLAAAQVSKIRRMADAWGWPIHHLDASDTVRARLTRAGSAAESASWERDVRGPGLAAIRSFLADQSPPRSSQDAVSANIIDNRNGMDAEPPPPPPHPLLRLPRMQYCDMVG</sequence>
<evidence type="ECO:0000313" key="6">
    <source>
        <dbReference type="EMBL" id="KAF0926281.1"/>
    </source>
</evidence>
<dbReference type="GO" id="GO:0009691">
    <property type="term" value="P:cytokinin biosynthetic process"/>
    <property type="evidence" value="ECO:0007669"/>
    <property type="project" value="UniProtKB-KW"/>
</dbReference>
<dbReference type="GO" id="GO:0005739">
    <property type="term" value="C:mitochondrion"/>
    <property type="evidence" value="ECO:0007669"/>
    <property type="project" value="TreeGrafter"/>
</dbReference>
<dbReference type="FunFam" id="3.40.50.300:FF:001570">
    <property type="entry name" value="Adenylate isopentenyltransferase"/>
    <property type="match status" value="1"/>
</dbReference>
<dbReference type="PANTHER" id="PTHR11088">
    <property type="entry name" value="TRNA DIMETHYLALLYLTRANSFERASE"/>
    <property type="match status" value="1"/>
</dbReference>
<dbReference type="Proteomes" id="UP000479710">
    <property type="component" value="Unassembled WGS sequence"/>
</dbReference>
<dbReference type="InterPro" id="IPR027417">
    <property type="entry name" value="P-loop_NTPase"/>
</dbReference>
<dbReference type="GO" id="GO:0006400">
    <property type="term" value="P:tRNA modification"/>
    <property type="evidence" value="ECO:0007669"/>
    <property type="project" value="TreeGrafter"/>
</dbReference>
<dbReference type="SUPFAM" id="SSF52540">
    <property type="entry name" value="P-loop containing nucleoside triphosphate hydrolases"/>
    <property type="match status" value="1"/>
</dbReference>
<keyword evidence="7" id="KW-1185">Reference proteome</keyword>
<dbReference type="InterPro" id="IPR039657">
    <property type="entry name" value="Dimethylallyltransferase"/>
</dbReference>
<evidence type="ECO:0000256" key="4">
    <source>
        <dbReference type="ARBA" id="ARBA00022741"/>
    </source>
</evidence>
<evidence type="ECO:0000256" key="5">
    <source>
        <dbReference type="ARBA" id="ARBA00022840"/>
    </source>
</evidence>
<proteinExistence type="inferred from homology"/>
<evidence type="ECO:0000256" key="2">
    <source>
        <dbReference type="ARBA" id="ARBA00022679"/>
    </source>
</evidence>
<dbReference type="OrthoDB" id="775260at2759"/>
<dbReference type="AlphaFoldDB" id="A0A6G1ENT5"/>
<organism evidence="6 7">
    <name type="scientific">Oryza meyeriana var. granulata</name>
    <dbReference type="NCBI Taxonomy" id="110450"/>
    <lineage>
        <taxon>Eukaryota</taxon>
        <taxon>Viridiplantae</taxon>
        <taxon>Streptophyta</taxon>
        <taxon>Embryophyta</taxon>
        <taxon>Tracheophyta</taxon>
        <taxon>Spermatophyta</taxon>
        <taxon>Magnoliopsida</taxon>
        <taxon>Liliopsida</taxon>
        <taxon>Poales</taxon>
        <taxon>Poaceae</taxon>
        <taxon>BOP clade</taxon>
        <taxon>Oryzoideae</taxon>
        <taxon>Oryzeae</taxon>
        <taxon>Oryzinae</taxon>
        <taxon>Oryza</taxon>
        <taxon>Oryza meyeriana</taxon>
    </lineage>
</organism>
<reference evidence="6 7" key="1">
    <citation type="submission" date="2019-11" db="EMBL/GenBank/DDBJ databases">
        <title>Whole genome sequence of Oryza granulata.</title>
        <authorList>
            <person name="Li W."/>
        </authorList>
    </citation>
    <scope>NUCLEOTIDE SEQUENCE [LARGE SCALE GENOMIC DNA]</scope>
    <source>
        <strain evidence="7">cv. Menghai</strain>
        <tissue evidence="6">Leaf</tissue>
    </source>
</reference>
<comment type="similarity">
    <text evidence="1">Belongs to the IPP transferase family.</text>
</comment>
<evidence type="ECO:0008006" key="8">
    <source>
        <dbReference type="Google" id="ProtNLM"/>
    </source>
</evidence>
<keyword evidence="4" id="KW-0547">Nucleotide-binding</keyword>
<dbReference type="EMBL" id="SPHZ02000003">
    <property type="protein sequence ID" value="KAF0926281.1"/>
    <property type="molecule type" value="Genomic_DNA"/>
</dbReference>
<comment type="caution">
    <text evidence="6">The sequence shown here is derived from an EMBL/GenBank/DDBJ whole genome shotgun (WGS) entry which is preliminary data.</text>
</comment>
<accession>A0A6G1ENT5</accession>
<gene>
    <name evidence="6" type="ORF">E2562_022105</name>
</gene>
<keyword evidence="3" id="KW-0203">Cytokinin biosynthesis</keyword>
<evidence type="ECO:0000313" key="7">
    <source>
        <dbReference type="Proteomes" id="UP000479710"/>
    </source>
</evidence>
<dbReference type="Gene3D" id="3.40.50.300">
    <property type="entry name" value="P-loop containing nucleotide triphosphate hydrolases"/>
    <property type="match status" value="1"/>
</dbReference>
<name>A0A6G1ENT5_9ORYZ</name>
<dbReference type="GO" id="GO:0005524">
    <property type="term" value="F:ATP binding"/>
    <property type="evidence" value="ECO:0007669"/>
    <property type="project" value="UniProtKB-KW"/>
</dbReference>
<keyword evidence="2" id="KW-0808">Transferase</keyword>
<keyword evidence="5" id="KW-0067">ATP-binding</keyword>
<evidence type="ECO:0000256" key="3">
    <source>
        <dbReference type="ARBA" id="ARBA00022712"/>
    </source>
</evidence>
<evidence type="ECO:0000256" key="1">
    <source>
        <dbReference type="ARBA" id="ARBA00005842"/>
    </source>
</evidence>
<dbReference type="PANTHER" id="PTHR11088:SF32">
    <property type="entry name" value="ADENYLATE ISOPENTENYLTRANSFERASE"/>
    <property type="match status" value="1"/>
</dbReference>
<protein>
    <recommendedName>
        <fullName evidence="8">Adenylate isopentenyltransferase</fullName>
    </recommendedName>
</protein>
<dbReference type="Gene3D" id="1.10.287.890">
    <property type="entry name" value="Crystal structure of tRNA isopentenylpyrophosphate transferase (bh2366) domain"/>
    <property type="match status" value="1"/>
</dbReference>
<dbReference type="Pfam" id="PF01715">
    <property type="entry name" value="IPPT"/>
    <property type="match status" value="2"/>
</dbReference>